<feature type="transmembrane region" description="Helical" evidence="1">
    <location>
        <begin position="333"/>
        <end position="352"/>
    </location>
</feature>
<keyword evidence="1" id="KW-1133">Transmembrane helix</keyword>
<dbReference type="GO" id="GO:0022857">
    <property type="term" value="F:transmembrane transporter activity"/>
    <property type="evidence" value="ECO:0007669"/>
    <property type="project" value="InterPro"/>
</dbReference>
<name>A0A916K0J3_9MICO</name>
<feature type="transmembrane region" description="Helical" evidence="1">
    <location>
        <begin position="243"/>
        <end position="265"/>
    </location>
</feature>
<feature type="transmembrane region" description="Helical" evidence="1">
    <location>
        <begin position="139"/>
        <end position="160"/>
    </location>
</feature>
<feature type="transmembrane region" description="Helical" evidence="1">
    <location>
        <begin position="308"/>
        <end position="327"/>
    </location>
</feature>
<keyword evidence="1" id="KW-0472">Membrane</keyword>
<dbReference type="PROSITE" id="PS50850">
    <property type="entry name" value="MFS"/>
    <property type="match status" value="1"/>
</dbReference>
<feature type="transmembrane region" description="Helical" evidence="1">
    <location>
        <begin position="399"/>
        <end position="420"/>
    </location>
</feature>
<dbReference type="PANTHER" id="PTHR23523:SF2">
    <property type="entry name" value="2-NITROIMIDAZOLE TRANSPORTER"/>
    <property type="match status" value="1"/>
</dbReference>
<dbReference type="InterPro" id="IPR020846">
    <property type="entry name" value="MFS_dom"/>
</dbReference>
<dbReference type="PANTHER" id="PTHR23523">
    <property type="match status" value="1"/>
</dbReference>
<reference evidence="3" key="1">
    <citation type="submission" date="2021-06" db="EMBL/GenBank/DDBJ databases">
        <authorList>
            <person name="Criscuolo A."/>
        </authorList>
    </citation>
    <scope>NUCLEOTIDE SEQUENCE</scope>
    <source>
        <strain evidence="3">CIP111803</strain>
    </source>
</reference>
<feature type="transmembrane region" description="Helical" evidence="1">
    <location>
        <begin position="373"/>
        <end position="393"/>
    </location>
</feature>
<comment type="caution">
    <text evidence="3">The sequence shown here is derived from an EMBL/GenBank/DDBJ whole genome shotgun (WGS) entry which is preliminary data.</text>
</comment>
<dbReference type="Proteomes" id="UP000693892">
    <property type="component" value="Unassembled WGS sequence"/>
</dbReference>
<sequence>MTASASTARAPWVLLFVAVALIAMNMRMTITGVGPLIEQIAADQGVSPATLGILASVPLLAWGLFSPIAQTIGARLGMSRTISWSLVVLAAGTVWRSVPGSPLNLWLGTALIGFGLAIGNVLMPAVIKRDFGERIPLVMGVYTALLSGSAAVASGIVVPISELESVSGEQLGWRIALLATGALLPAALLLWMWVTRGEGSGRGASAQHAGSPGAGSPAAAAASLHAPPPVAARVGRRIWADPLAWIVSIYMGSQSASYYILATWIAPYSASLDRSAVLAGIDTMIFQLLGVAGSMLLPFVIRGRAQPWGPALVAGVSLIASIGYLALPALLPAWLVLGGLSAGASLTIALMLTATRARTAQHAAALSGMAQSVGYLIAAAGPIVFGWLLGLGGGSSGAWIAPFALVWLVTAVQIVFGLAVRKPRFVLEPRPER</sequence>
<feature type="transmembrane region" description="Helical" evidence="1">
    <location>
        <begin position="12"/>
        <end position="37"/>
    </location>
</feature>
<dbReference type="Pfam" id="PF07690">
    <property type="entry name" value="MFS_1"/>
    <property type="match status" value="1"/>
</dbReference>
<feature type="transmembrane region" description="Helical" evidence="1">
    <location>
        <begin position="172"/>
        <end position="194"/>
    </location>
</feature>
<gene>
    <name evidence="3" type="primary">nimT</name>
    <name evidence="3" type="ORF">LEUCIP111803_01484</name>
</gene>
<evidence type="ECO:0000256" key="1">
    <source>
        <dbReference type="SAM" id="Phobius"/>
    </source>
</evidence>
<evidence type="ECO:0000259" key="2">
    <source>
        <dbReference type="PROSITE" id="PS50850"/>
    </source>
</evidence>
<proteinExistence type="predicted"/>
<dbReference type="InterPro" id="IPR052524">
    <property type="entry name" value="MFS_Cyanate_Porter"/>
</dbReference>
<feature type="domain" description="Major facilitator superfamily (MFS) profile" evidence="2">
    <location>
        <begin position="13"/>
        <end position="425"/>
    </location>
</feature>
<dbReference type="EMBL" id="CAJVAP010000015">
    <property type="protein sequence ID" value="CAG7611810.1"/>
    <property type="molecule type" value="Genomic_DNA"/>
</dbReference>
<feature type="transmembrane region" description="Helical" evidence="1">
    <location>
        <begin position="81"/>
        <end position="98"/>
    </location>
</feature>
<organism evidence="3 4">
    <name type="scientific">Leucobacter soli</name>
    <dbReference type="NCBI Taxonomy" id="2812850"/>
    <lineage>
        <taxon>Bacteria</taxon>
        <taxon>Bacillati</taxon>
        <taxon>Actinomycetota</taxon>
        <taxon>Actinomycetes</taxon>
        <taxon>Micrococcales</taxon>
        <taxon>Microbacteriaceae</taxon>
        <taxon>Leucobacter</taxon>
    </lineage>
</organism>
<dbReference type="InterPro" id="IPR011701">
    <property type="entry name" value="MFS"/>
</dbReference>
<feature type="transmembrane region" description="Helical" evidence="1">
    <location>
        <begin position="49"/>
        <end position="69"/>
    </location>
</feature>
<feature type="transmembrane region" description="Helical" evidence="1">
    <location>
        <begin position="277"/>
        <end position="301"/>
    </location>
</feature>
<dbReference type="AlphaFoldDB" id="A0A916K0J3"/>
<accession>A0A916K0J3</accession>
<evidence type="ECO:0000313" key="4">
    <source>
        <dbReference type="Proteomes" id="UP000693892"/>
    </source>
</evidence>
<keyword evidence="4" id="KW-1185">Reference proteome</keyword>
<dbReference type="RefSeq" id="WP_236022031.1">
    <property type="nucleotide sequence ID" value="NZ_CAJVAP010000015.1"/>
</dbReference>
<evidence type="ECO:0000313" key="3">
    <source>
        <dbReference type="EMBL" id="CAG7611810.1"/>
    </source>
</evidence>
<protein>
    <submittedName>
        <fullName evidence="3">2-nitroimidazole transporter</fullName>
    </submittedName>
</protein>
<keyword evidence="1" id="KW-0812">Transmembrane</keyword>
<feature type="transmembrane region" description="Helical" evidence="1">
    <location>
        <begin position="104"/>
        <end position="127"/>
    </location>
</feature>